<reference evidence="2" key="1">
    <citation type="submission" date="2019-12" db="EMBL/GenBank/DDBJ databases">
        <title>Genome sequencing and annotation of Brassica cretica.</title>
        <authorList>
            <person name="Studholme D.J."/>
            <person name="Sarris P.F."/>
        </authorList>
    </citation>
    <scope>NUCLEOTIDE SEQUENCE</scope>
    <source>
        <strain evidence="2">PFS-102/07</strain>
        <tissue evidence="2">Leaf</tissue>
    </source>
</reference>
<sequence length="71" mass="8176">MMAKRKRTGKAVDDEVVKPEEKAVNEGKEDFVSLSDLLDPEHDPQISRYARDLVEHVLYGDYRMEHRGCGD</sequence>
<organism evidence="2">
    <name type="scientific">Brassica cretica</name>
    <name type="common">Mustard</name>
    <dbReference type="NCBI Taxonomy" id="69181"/>
    <lineage>
        <taxon>Eukaryota</taxon>
        <taxon>Viridiplantae</taxon>
        <taxon>Streptophyta</taxon>
        <taxon>Embryophyta</taxon>
        <taxon>Tracheophyta</taxon>
        <taxon>Spermatophyta</taxon>
        <taxon>Magnoliopsida</taxon>
        <taxon>eudicotyledons</taxon>
        <taxon>Gunneridae</taxon>
        <taxon>Pentapetalae</taxon>
        <taxon>rosids</taxon>
        <taxon>malvids</taxon>
        <taxon>Brassicales</taxon>
        <taxon>Brassicaceae</taxon>
        <taxon>Brassiceae</taxon>
        <taxon>Brassica</taxon>
    </lineage>
</organism>
<evidence type="ECO:0000256" key="1">
    <source>
        <dbReference type="SAM" id="MobiDB-lite"/>
    </source>
</evidence>
<protein>
    <submittedName>
        <fullName evidence="2">Uncharacterized protein</fullName>
    </submittedName>
</protein>
<feature type="compositionally biased region" description="Basic and acidic residues" evidence="1">
    <location>
        <begin position="10"/>
        <end position="25"/>
    </location>
</feature>
<dbReference type="EMBL" id="QGKY02002305">
    <property type="protein sequence ID" value="KAF2534251.1"/>
    <property type="molecule type" value="Genomic_DNA"/>
</dbReference>
<evidence type="ECO:0000313" key="2">
    <source>
        <dbReference type="EMBL" id="KAF2534251.1"/>
    </source>
</evidence>
<dbReference type="AlphaFoldDB" id="A0A8S9FM91"/>
<feature type="region of interest" description="Disordered" evidence="1">
    <location>
        <begin position="1"/>
        <end position="25"/>
    </location>
</feature>
<name>A0A8S9FM91_BRACR</name>
<gene>
    <name evidence="2" type="ORF">F2Q70_00031498</name>
</gene>
<accession>A0A8S9FM91</accession>
<proteinExistence type="predicted"/>
<comment type="caution">
    <text evidence="2">The sequence shown here is derived from an EMBL/GenBank/DDBJ whole genome shotgun (WGS) entry which is preliminary data.</text>
</comment>